<evidence type="ECO:0000256" key="7">
    <source>
        <dbReference type="PROSITE-ProRule" id="PRU01240"/>
    </source>
</evidence>
<proteinExistence type="inferred from homology"/>
<comment type="similarity">
    <text evidence="1 7">Belongs to the peptidase S8 family.</text>
</comment>
<keyword evidence="5 7" id="KW-0720">Serine protease</keyword>
<dbReference type="PROSITE" id="PS51892">
    <property type="entry name" value="SUBTILASE"/>
    <property type="match status" value="1"/>
</dbReference>
<feature type="domain" description="Peptidase S8/S53" evidence="10">
    <location>
        <begin position="158"/>
        <end position="580"/>
    </location>
</feature>
<evidence type="ECO:0000259" key="10">
    <source>
        <dbReference type="Pfam" id="PF00082"/>
    </source>
</evidence>
<feature type="active site" description="Charge relay system" evidence="6 7">
    <location>
        <position position="218"/>
    </location>
</feature>
<feature type="signal peptide" evidence="9">
    <location>
        <begin position="1"/>
        <end position="16"/>
    </location>
</feature>
<dbReference type="PROSITE" id="PS00136">
    <property type="entry name" value="SUBTILASE_ASP"/>
    <property type="match status" value="1"/>
</dbReference>
<comment type="caution">
    <text evidence="12">The sequence shown here is derived from an EMBL/GenBank/DDBJ whole genome shotgun (WGS) entry which is preliminary data.</text>
</comment>
<dbReference type="GO" id="GO:0016020">
    <property type="term" value="C:membrane"/>
    <property type="evidence" value="ECO:0007669"/>
    <property type="project" value="InterPro"/>
</dbReference>
<dbReference type="InterPro" id="IPR022398">
    <property type="entry name" value="Peptidase_S8_His-AS"/>
</dbReference>
<dbReference type="EMBL" id="WVTA01000021">
    <property type="protein sequence ID" value="KAK3197236.1"/>
    <property type="molecule type" value="Genomic_DNA"/>
</dbReference>
<dbReference type="InterPro" id="IPR015500">
    <property type="entry name" value="Peptidase_S8_subtilisin-rel"/>
</dbReference>
<evidence type="ECO:0000256" key="2">
    <source>
        <dbReference type="ARBA" id="ARBA00022670"/>
    </source>
</evidence>
<dbReference type="PANTHER" id="PTHR43806:SF66">
    <property type="entry name" value="SERIN ENDOPEPTIDASE"/>
    <property type="match status" value="1"/>
</dbReference>
<organism evidence="12 13">
    <name type="scientific">Pseudopithomyces chartarum</name>
    <dbReference type="NCBI Taxonomy" id="1892770"/>
    <lineage>
        <taxon>Eukaryota</taxon>
        <taxon>Fungi</taxon>
        <taxon>Dikarya</taxon>
        <taxon>Ascomycota</taxon>
        <taxon>Pezizomycotina</taxon>
        <taxon>Dothideomycetes</taxon>
        <taxon>Pleosporomycetidae</taxon>
        <taxon>Pleosporales</taxon>
        <taxon>Massarineae</taxon>
        <taxon>Didymosphaeriaceae</taxon>
        <taxon>Pseudopithomyces</taxon>
    </lineage>
</organism>
<dbReference type="PRINTS" id="PR00723">
    <property type="entry name" value="SUBTILISIN"/>
</dbReference>
<evidence type="ECO:0000256" key="8">
    <source>
        <dbReference type="SAM" id="MobiDB-lite"/>
    </source>
</evidence>
<dbReference type="Proteomes" id="UP001280581">
    <property type="component" value="Unassembled WGS sequence"/>
</dbReference>
<feature type="chain" id="PRO_5042996629" evidence="9">
    <location>
        <begin position="17"/>
        <end position="889"/>
    </location>
</feature>
<evidence type="ECO:0000313" key="12">
    <source>
        <dbReference type="EMBL" id="KAK3197236.1"/>
    </source>
</evidence>
<sequence>MKVVPFLVASLTGVYAAVNGTNGPSETGSLVSNVYIAEFANDDVTTSTFYAALESEGLTLQHRMDLSFRFFKGVSFSIDPTTSTTNNSDVVAQIKKHSAVGSIWPVRSTKLQMPETQLPSDTTNSTAQHTKRQTQEKQPFSPHVMTQIDRLHAEGVTGKGVQVAIIDSGVDYTHPALGGCLGEGCLVVTGYDFVGDNFRLGITEPEPDDDPMDDCFGHGTHVAGTVAAQFEKTKYGFSGGSPGVRLAAYRIWNCISTTTDEIQLAAFGRAVEDGADIISYSNGFQIGWAGHVLAVVASRIAASGIQFAISEGNDGGIGMFYSSSPATGFDTTGVGAVSNTKFPVLLPRGSYSVANSTATSFGLLVGEPSFSSDVKLPVWSAVDANNACSPLPNGTDLSETVVLLQFLDARATGCYPPDQGSNIAARGGKYMLYYDGTGSNSTMRDDPIIYADGIEGVARIAPYVAENWLSLLQQGSTVTVTIPGNNTNLELEQFDNQETGGFLANSLTSWGPSWELGVKPNIVAPGKDILSTYLTSGGSYRVMTGTSMSAPLVASTFALIKEVRGKLDPQRLRRILTTTAKPIFWHDGKKVHPDILAPVPQQGSGLVQVWNAAHTTIETSIDNIAWNDTDHFVNNRTFSVINTGTESAVLELTHRKAITMYTLQESFDGSLQTGSFPNPIVEDWAELGFSSSSITVPAGKSVDVTVTCTPPAHANATLLPVYSGYISISGAKNSSIDLVIPYLGVAGSMRDTPVVRPSSVYLASYYNPAPANKTYTIPRPDPANPPPADSGDMGAQPNVYMLLTIGSAQVHVDVLRGNEVLGALAGSPLMYLPKGESRLYFSGLMADGKVLEEGVYRLRVRALRIFGDETKEEDWDVVDTVEFGFTYEG</sequence>
<dbReference type="InterPro" id="IPR010435">
    <property type="entry name" value="C5a/SBT2-like_Fn3"/>
</dbReference>
<feature type="active site" description="Charge relay system" evidence="6 7">
    <location>
        <position position="547"/>
    </location>
</feature>
<accession>A0AAN6LL05</accession>
<dbReference type="AlphaFoldDB" id="A0AAN6LL05"/>
<dbReference type="Gene3D" id="3.40.50.200">
    <property type="entry name" value="Peptidase S8/S53 domain"/>
    <property type="match status" value="2"/>
</dbReference>
<evidence type="ECO:0000256" key="5">
    <source>
        <dbReference type="ARBA" id="ARBA00022825"/>
    </source>
</evidence>
<gene>
    <name evidence="12" type="ORF">GRF29_1536g1094083</name>
</gene>
<evidence type="ECO:0000256" key="9">
    <source>
        <dbReference type="SAM" id="SignalP"/>
    </source>
</evidence>
<dbReference type="CDD" id="cd07489">
    <property type="entry name" value="Peptidases_S8_5"/>
    <property type="match status" value="1"/>
</dbReference>
<dbReference type="InterPro" id="IPR050131">
    <property type="entry name" value="Peptidase_S8_subtilisin-like"/>
</dbReference>
<evidence type="ECO:0000256" key="6">
    <source>
        <dbReference type="PIRSR" id="PIRSR615500-1"/>
    </source>
</evidence>
<keyword evidence="13" id="KW-1185">Reference proteome</keyword>
<evidence type="ECO:0000256" key="4">
    <source>
        <dbReference type="ARBA" id="ARBA00022801"/>
    </source>
</evidence>
<dbReference type="Pfam" id="PF00082">
    <property type="entry name" value="Peptidase_S8"/>
    <property type="match status" value="1"/>
</dbReference>
<dbReference type="Pfam" id="PF06280">
    <property type="entry name" value="fn3_5"/>
    <property type="match status" value="1"/>
</dbReference>
<evidence type="ECO:0000313" key="13">
    <source>
        <dbReference type="Proteomes" id="UP001280581"/>
    </source>
</evidence>
<dbReference type="PROSITE" id="PS00137">
    <property type="entry name" value="SUBTILASE_HIS"/>
    <property type="match status" value="1"/>
</dbReference>
<dbReference type="PANTHER" id="PTHR43806">
    <property type="entry name" value="PEPTIDASE S8"/>
    <property type="match status" value="1"/>
</dbReference>
<keyword evidence="4 7" id="KW-0378">Hydrolase</keyword>
<protein>
    <submittedName>
        <fullName evidence="12">Uncharacterized protein</fullName>
    </submittedName>
</protein>
<reference evidence="12 13" key="1">
    <citation type="submission" date="2021-02" db="EMBL/GenBank/DDBJ databases">
        <title>Genome assembly of Pseudopithomyces chartarum.</title>
        <authorList>
            <person name="Jauregui R."/>
            <person name="Singh J."/>
            <person name="Voisey C."/>
        </authorList>
    </citation>
    <scope>NUCLEOTIDE SEQUENCE [LARGE SCALE GENOMIC DNA]</scope>
    <source>
        <strain evidence="12 13">AGR01</strain>
    </source>
</reference>
<evidence type="ECO:0000256" key="3">
    <source>
        <dbReference type="ARBA" id="ARBA00022729"/>
    </source>
</evidence>
<feature type="domain" description="C5a peptidase/Subtilisin-like protease SBT2-like Fn3-like" evidence="11">
    <location>
        <begin position="625"/>
        <end position="743"/>
    </location>
</feature>
<dbReference type="GO" id="GO:0004252">
    <property type="term" value="F:serine-type endopeptidase activity"/>
    <property type="evidence" value="ECO:0007669"/>
    <property type="project" value="UniProtKB-UniRule"/>
</dbReference>
<evidence type="ECO:0000259" key="11">
    <source>
        <dbReference type="Pfam" id="PF06280"/>
    </source>
</evidence>
<feature type="active site" description="Charge relay system" evidence="6 7">
    <location>
        <position position="167"/>
    </location>
</feature>
<dbReference type="InterPro" id="IPR000209">
    <property type="entry name" value="Peptidase_S8/S53_dom"/>
</dbReference>
<dbReference type="InterPro" id="IPR023827">
    <property type="entry name" value="Peptidase_S8_Asp-AS"/>
</dbReference>
<feature type="region of interest" description="Disordered" evidence="8">
    <location>
        <begin position="113"/>
        <end position="142"/>
    </location>
</feature>
<keyword evidence="3 9" id="KW-0732">Signal</keyword>
<dbReference type="InterPro" id="IPR034187">
    <property type="entry name" value="Peptidases_S8_5"/>
</dbReference>
<evidence type="ECO:0000256" key="1">
    <source>
        <dbReference type="ARBA" id="ARBA00011073"/>
    </source>
</evidence>
<name>A0AAN6LL05_9PLEO</name>
<feature type="compositionally biased region" description="Polar residues" evidence="8">
    <location>
        <begin position="113"/>
        <end position="128"/>
    </location>
</feature>
<keyword evidence="2 7" id="KW-0645">Protease</keyword>
<dbReference type="GO" id="GO:0006508">
    <property type="term" value="P:proteolysis"/>
    <property type="evidence" value="ECO:0007669"/>
    <property type="project" value="UniProtKB-KW"/>
</dbReference>
<dbReference type="InterPro" id="IPR036852">
    <property type="entry name" value="Peptidase_S8/S53_dom_sf"/>
</dbReference>
<dbReference type="SUPFAM" id="SSF52743">
    <property type="entry name" value="Subtilisin-like"/>
    <property type="match status" value="1"/>
</dbReference>